<reference evidence="2" key="1">
    <citation type="submission" date="2017-09" db="EMBL/GenBank/DDBJ databases">
        <authorList>
            <person name="Varghese N."/>
            <person name="Submissions S."/>
        </authorList>
    </citation>
    <scope>NUCLEOTIDE SEQUENCE [LARGE SCALE GENOMIC DNA]</scope>
    <source>
        <strain evidence="2">CGMCC 1.12641</strain>
    </source>
</reference>
<evidence type="ECO:0000313" key="1">
    <source>
        <dbReference type="EMBL" id="SOC79833.1"/>
    </source>
</evidence>
<evidence type="ECO:0000313" key="2">
    <source>
        <dbReference type="Proteomes" id="UP000219193"/>
    </source>
</evidence>
<dbReference type="Proteomes" id="UP000219193">
    <property type="component" value="Unassembled WGS sequence"/>
</dbReference>
<dbReference type="RefSeq" id="WP_097055535.1">
    <property type="nucleotide sequence ID" value="NZ_OCMF01000001.1"/>
</dbReference>
<sequence length="100" mass="11642">MGVFGEQIAVIVEQQKKKEQHQKKALTARYKKGMFLFGLDPDTLNVYQVPVEEKKTFVIGDEGKSERKASIHPSHLYVWALNEKNAHRKFRNIVKELFVK</sequence>
<dbReference type="EMBL" id="OCMF01000001">
    <property type="protein sequence ID" value="SOC79833.1"/>
    <property type="molecule type" value="Genomic_DNA"/>
</dbReference>
<protein>
    <submittedName>
        <fullName evidence="1">Uncharacterized protein</fullName>
    </submittedName>
</protein>
<dbReference type="AlphaFoldDB" id="A0A285X3B9"/>
<gene>
    <name evidence="1" type="ORF">SAMN06296241_1370</name>
</gene>
<organism evidence="1 2">
    <name type="scientific">Salinimicrobium sediminis</name>
    <dbReference type="NCBI Taxonomy" id="1343891"/>
    <lineage>
        <taxon>Bacteria</taxon>
        <taxon>Pseudomonadati</taxon>
        <taxon>Bacteroidota</taxon>
        <taxon>Flavobacteriia</taxon>
        <taxon>Flavobacteriales</taxon>
        <taxon>Flavobacteriaceae</taxon>
        <taxon>Salinimicrobium</taxon>
    </lineage>
</organism>
<accession>A0A285X3B9</accession>
<keyword evidence="2" id="KW-1185">Reference proteome</keyword>
<name>A0A285X3B9_9FLAO</name>
<proteinExistence type="predicted"/>